<dbReference type="EMBL" id="JBHUIO010000002">
    <property type="protein sequence ID" value="MFD2168932.1"/>
    <property type="molecule type" value="Genomic_DNA"/>
</dbReference>
<sequence>MYGFRYHIMTLIAVFLALGLGLLLGGTLGEGVIVKEQVQLLEQLEERYTQTKADNVKLQKQNGELEKSQGRLEQVVGQVGGHYVKDRLAGKKVAVLQIEPSDLSGILTQLETAGARVTSTVSLTNALPLLEARHQPLLEVLGISSRDGKGMYSMLAEALVRELYLQNGGAVVTFLQGSNAMTASGELGVRPDQVIVVGGAGEANRQRVLTFDLPLLKALQKQAIDPTGVERSDVVHSGVSHYRALGVSTVDNIDQVTGLVALIDILGGVKGHFGIKKTAEALLPKVSNAKEVTAQ</sequence>
<feature type="coiled-coil region" evidence="1">
    <location>
        <begin position="34"/>
        <end position="61"/>
    </location>
</feature>
<organism evidence="2 3">
    <name type="scientific">Tumebacillus lipolyticus</name>
    <dbReference type="NCBI Taxonomy" id="1280370"/>
    <lineage>
        <taxon>Bacteria</taxon>
        <taxon>Bacillati</taxon>
        <taxon>Bacillota</taxon>
        <taxon>Bacilli</taxon>
        <taxon>Bacillales</taxon>
        <taxon>Alicyclobacillaceae</taxon>
        <taxon>Tumebacillus</taxon>
    </lineage>
</organism>
<dbReference type="InterPro" id="IPR021522">
    <property type="entry name" value="MctB"/>
</dbReference>
<protein>
    <submittedName>
        <fullName evidence="2">Copper transporter</fullName>
    </submittedName>
</protein>
<evidence type="ECO:0000256" key="1">
    <source>
        <dbReference type="SAM" id="Coils"/>
    </source>
</evidence>
<proteinExistence type="predicted"/>
<keyword evidence="1" id="KW-0175">Coiled coil</keyword>
<name>A0ABW4ZSJ1_9BACL</name>
<evidence type="ECO:0000313" key="3">
    <source>
        <dbReference type="Proteomes" id="UP001597343"/>
    </source>
</evidence>
<dbReference type="Pfam" id="PF11382">
    <property type="entry name" value="MctB"/>
    <property type="match status" value="1"/>
</dbReference>
<accession>A0ABW4ZSJ1</accession>
<evidence type="ECO:0000313" key="2">
    <source>
        <dbReference type="EMBL" id="MFD2168932.1"/>
    </source>
</evidence>
<dbReference type="RefSeq" id="WP_386044471.1">
    <property type="nucleotide sequence ID" value="NZ_JBHUIO010000002.1"/>
</dbReference>
<gene>
    <name evidence="2" type="ORF">ACFSOY_02720</name>
</gene>
<comment type="caution">
    <text evidence="2">The sequence shown here is derived from an EMBL/GenBank/DDBJ whole genome shotgun (WGS) entry which is preliminary data.</text>
</comment>
<keyword evidence="3" id="KW-1185">Reference proteome</keyword>
<dbReference type="Proteomes" id="UP001597343">
    <property type="component" value="Unassembled WGS sequence"/>
</dbReference>
<reference evidence="3" key="1">
    <citation type="journal article" date="2019" name="Int. J. Syst. Evol. Microbiol.">
        <title>The Global Catalogue of Microorganisms (GCM) 10K type strain sequencing project: providing services to taxonomists for standard genome sequencing and annotation.</title>
        <authorList>
            <consortium name="The Broad Institute Genomics Platform"/>
            <consortium name="The Broad Institute Genome Sequencing Center for Infectious Disease"/>
            <person name="Wu L."/>
            <person name="Ma J."/>
        </authorList>
    </citation>
    <scope>NUCLEOTIDE SEQUENCE [LARGE SCALE GENOMIC DNA]</scope>
    <source>
        <strain evidence="3">CGMCC 1.13574</strain>
    </source>
</reference>